<accession>A0A5C4Y957</accession>
<dbReference type="AlphaFoldDB" id="A0A5C4Y957"/>
<dbReference type="InterPro" id="IPR024654">
    <property type="entry name" value="Calcineurin-like_PHP_lpxH"/>
</dbReference>
<evidence type="ECO:0000313" key="4">
    <source>
        <dbReference type="Proteomes" id="UP000313988"/>
    </source>
</evidence>
<dbReference type="EMBL" id="VDMO01000007">
    <property type="protein sequence ID" value="TNM71553.1"/>
    <property type="molecule type" value="Genomic_DNA"/>
</dbReference>
<dbReference type="Gene3D" id="3.60.21.10">
    <property type="match status" value="1"/>
</dbReference>
<comment type="similarity">
    <text evidence="1">Belongs to the metallophosphoesterase superfamily. YfcE family.</text>
</comment>
<sequence length="241" mass="26957">MPSYGFRLFCVEIGTAPISTLHVRNPFFSCSLRSDFQVFSTPFNRSPYQVVSALGCPVVSGNADRQTLEAPQPLQPRSFPDEQEIHDIGQWSAAQLTETERDTLRSFVPSVEREDLLCFHGSPARDDEVLDAGTPAERLEELRAEYGQQSIWIGGHTHQPLLRSLNGWRLLNPGSVGLPFEKRGGKYVNPARAESLLLDWTEGDWAVTFRRVPYPLAPLKEGILASGMPHARWLAAEWVEG</sequence>
<dbReference type="Proteomes" id="UP000313988">
    <property type="component" value="Unassembled WGS sequence"/>
</dbReference>
<dbReference type="SUPFAM" id="SSF56300">
    <property type="entry name" value="Metallo-dependent phosphatases"/>
    <property type="match status" value="1"/>
</dbReference>
<proteinExistence type="inferred from homology"/>
<feature type="domain" description="Calcineurin-like phosphoesterase" evidence="2">
    <location>
        <begin position="55"/>
        <end position="187"/>
    </location>
</feature>
<organism evidence="3 4">
    <name type="scientific">Deinococcus radiopugnans ATCC 19172</name>
    <dbReference type="NCBI Taxonomy" id="585398"/>
    <lineage>
        <taxon>Bacteria</taxon>
        <taxon>Thermotogati</taxon>
        <taxon>Deinococcota</taxon>
        <taxon>Deinococci</taxon>
        <taxon>Deinococcales</taxon>
        <taxon>Deinococcaceae</taxon>
        <taxon>Deinococcus</taxon>
    </lineage>
</organism>
<evidence type="ECO:0000256" key="1">
    <source>
        <dbReference type="ARBA" id="ARBA00008950"/>
    </source>
</evidence>
<reference evidence="3 4" key="1">
    <citation type="submission" date="2019-06" db="EMBL/GenBank/DDBJ databases">
        <title>Genome sequence of Deinococcus radiopugnans ATCC 19172.</title>
        <authorList>
            <person name="Maclea K.S."/>
            <person name="Maynard C.R."/>
        </authorList>
    </citation>
    <scope>NUCLEOTIDE SEQUENCE [LARGE SCALE GENOMIC DNA]</scope>
    <source>
        <strain evidence="3 4">ATCC 19172</strain>
    </source>
</reference>
<protein>
    <submittedName>
        <fullName evidence="3">Metallophosphoesterase family protein</fullName>
    </submittedName>
</protein>
<dbReference type="Pfam" id="PF12850">
    <property type="entry name" value="Metallophos_2"/>
    <property type="match status" value="1"/>
</dbReference>
<dbReference type="OrthoDB" id="9813918at2"/>
<evidence type="ECO:0000313" key="3">
    <source>
        <dbReference type="EMBL" id="TNM71553.1"/>
    </source>
</evidence>
<comment type="caution">
    <text evidence="3">The sequence shown here is derived from an EMBL/GenBank/DDBJ whole genome shotgun (WGS) entry which is preliminary data.</text>
</comment>
<dbReference type="InterPro" id="IPR029052">
    <property type="entry name" value="Metallo-depent_PP-like"/>
</dbReference>
<gene>
    <name evidence="3" type="ORF">FHR04_08410</name>
</gene>
<evidence type="ECO:0000259" key="2">
    <source>
        <dbReference type="Pfam" id="PF12850"/>
    </source>
</evidence>
<name>A0A5C4Y957_9DEIO</name>